<evidence type="ECO:0000256" key="4">
    <source>
        <dbReference type="ARBA" id="ARBA00029440"/>
    </source>
</evidence>
<gene>
    <name evidence="7" type="ORF">E1267_11615</name>
</gene>
<dbReference type="InterPro" id="IPR003099">
    <property type="entry name" value="Prephen_DH"/>
</dbReference>
<dbReference type="EMBL" id="SMJZ01000033">
    <property type="protein sequence ID" value="TDC07979.1"/>
    <property type="molecule type" value="Genomic_DNA"/>
</dbReference>
<dbReference type="Pfam" id="PF20463">
    <property type="entry name" value="PDH_C"/>
    <property type="match status" value="1"/>
</dbReference>
<dbReference type="Gene3D" id="3.30.70.260">
    <property type="match status" value="1"/>
</dbReference>
<sequence>MELRTVLVVGTGLIGTSAALALRKRGVRVLLADRDQGAVRLARELGAGEEWHPRDPHPAQPGDTPSGADAPAEGARPRAAVDEPGPAEGLVPEQADLAIIAVPPAHVATELLELQRLRAARFYTDVASVKAEPIHRAAQLGCDLSSYVASHPLAGREKSGPGAARDDLFLGRPWALCPTDEADPEARAAVLRLIELCGANAVEVSATDHDRAVAVVSHAPHVAASAVAARLADATDVALGLAGQGVRDVTRIAGSDPGLWLGILSGNASPVAEVLEAVAHDLADAAIALRALAEGDGTATGEITQLLKRGVVGHDRIPGKHGGPASAYAVVQVVIGDRPGQLARLFQVCDEVGVNVEDVRLEHAPGLPLGIAELSVEPDAVFTLSDALRERGWQVP</sequence>
<dbReference type="GO" id="GO:0071949">
    <property type="term" value="F:FAD binding"/>
    <property type="evidence" value="ECO:0007669"/>
    <property type="project" value="InterPro"/>
</dbReference>
<evidence type="ECO:0000313" key="7">
    <source>
        <dbReference type="EMBL" id="TDC07979.1"/>
    </source>
</evidence>
<keyword evidence="8" id="KW-1185">Reference proteome</keyword>
<dbReference type="NCBIfam" id="NF005112">
    <property type="entry name" value="PRK06545.2-4"/>
    <property type="match status" value="1"/>
</dbReference>
<feature type="region of interest" description="Disordered" evidence="5">
    <location>
        <begin position="45"/>
        <end position="88"/>
    </location>
</feature>
<keyword evidence="3" id="KW-0028">Amino-acid biosynthesis</keyword>
<dbReference type="GO" id="GO:0008977">
    <property type="term" value="F:prephenate dehydrogenase (NAD+) activity"/>
    <property type="evidence" value="ECO:0007669"/>
    <property type="project" value="InterPro"/>
</dbReference>
<dbReference type="SUPFAM" id="SSF51735">
    <property type="entry name" value="NAD(P)-binding Rossmann-fold domains"/>
    <property type="match status" value="1"/>
</dbReference>
<dbReference type="InterPro" id="IPR045865">
    <property type="entry name" value="ACT-like_dom_sf"/>
</dbReference>
<dbReference type="Proteomes" id="UP000295157">
    <property type="component" value="Unassembled WGS sequence"/>
</dbReference>
<dbReference type="SUPFAM" id="SSF48179">
    <property type="entry name" value="6-phosphogluconate dehydrogenase C-terminal domain-like"/>
    <property type="match status" value="1"/>
</dbReference>
<dbReference type="GO" id="GO:0004665">
    <property type="term" value="F:prephenate dehydrogenase (NADP+) activity"/>
    <property type="evidence" value="ECO:0007669"/>
    <property type="project" value="InterPro"/>
</dbReference>
<keyword evidence="3" id="KW-0057">Aromatic amino acid biosynthesis</keyword>
<dbReference type="Pfam" id="PF02153">
    <property type="entry name" value="PDH_N"/>
    <property type="match status" value="1"/>
</dbReference>
<dbReference type="PANTHER" id="PTHR21363:SF0">
    <property type="entry name" value="PREPHENATE DEHYDROGENASE [NADP(+)]"/>
    <property type="match status" value="1"/>
</dbReference>
<name>A0A4R4NG43_9ACTN</name>
<evidence type="ECO:0000259" key="6">
    <source>
        <dbReference type="PROSITE" id="PS51176"/>
    </source>
</evidence>
<dbReference type="PROSITE" id="PS51176">
    <property type="entry name" value="PDH_ADH"/>
    <property type="match status" value="1"/>
</dbReference>
<dbReference type="Gene3D" id="1.10.3660.10">
    <property type="entry name" value="6-phosphogluconate dehydrogenase C-terminal like domain"/>
    <property type="match status" value="1"/>
</dbReference>
<dbReference type="InterPro" id="IPR050812">
    <property type="entry name" value="Preph/Arog_dehydrog"/>
</dbReference>
<protein>
    <submittedName>
        <fullName evidence="7">Prephenate dehydrogenase</fullName>
    </submittedName>
</protein>
<dbReference type="SUPFAM" id="SSF55021">
    <property type="entry name" value="ACT-like"/>
    <property type="match status" value="1"/>
</dbReference>
<dbReference type="OrthoDB" id="9802008at2"/>
<feature type="domain" description="Prephenate/arogenate dehydrogenase" evidence="6">
    <location>
        <begin position="4"/>
        <end position="322"/>
    </location>
</feature>
<dbReference type="GO" id="GO:0070403">
    <property type="term" value="F:NAD+ binding"/>
    <property type="evidence" value="ECO:0007669"/>
    <property type="project" value="InterPro"/>
</dbReference>
<evidence type="ECO:0000256" key="5">
    <source>
        <dbReference type="SAM" id="MobiDB-lite"/>
    </source>
</evidence>
<dbReference type="InterPro" id="IPR046825">
    <property type="entry name" value="PDH_C"/>
</dbReference>
<dbReference type="InterPro" id="IPR046826">
    <property type="entry name" value="PDH_N"/>
</dbReference>
<comment type="caution">
    <text evidence="7">The sequence shown here is derived from an EMBL/GenBank/DDBJ whole genome shotgun (WGS) entry which is preliminary data.</text>
</comment>
<dbReference type="Gene3D" id="3.40.50.720">
    <property type="entry name" value="NAD(P)-binding Rossmann-like Domain"/>
    <property type="match status" value="1"/>
</dbReference>
<comment type="pathway">
    <text evidence="4">Amino-acid biosynthesis.</text>
</comment>
<organism evidence="7 8">
    <name type="scientific">Nonomuraea longispora</name>
    <dbReference type="NCBI Taxonomy" id="1848320"/>
    <lineage>
        <taxon>Bacteria</taxon>
        <taxon>Bacillati</taxon>
        <taxon>Actinomycetota</taxon>
        <taxon>Actinomycetes</taxon>
        <taxon>Streptosporangiales</taxon>
        <taxon>Streptosporangiaceae</taxon>
        <taxon>Nonomuraea</taxon>
    </lineage>
</organism>
<proteinExistence type="inferred from homology"/>
<dbReference type="InterPro" id="IPR008927">
    <property type="entry name" value="6-PGluconate_DH-like_C_sf"/>
</dbReference>
<dbReference type="GO" id="GO:0006571">
    <property type="term" value="P:tyrosine biosynthetic process"/>
    <property type="evidence" value="ECO:0007669"/>
    <property type="project" value="InterPro"/>
</dbReference>
<accession>A0A4R4NG43</accession>
<evidence type="ECO:0000256" key="3">
    <source>
        <dbReference type="ARBA" id="ARBA00023141"/>
    </source>
</evidence>
<reference evidence="7 8" key="1">
    <citation type="submission" date="2019-02" db="EMBL/GenBank/DDBJ databases">
        <title>Draft genome sequences of novel Actinobacteria.</title>
        <authorList>
            <person name="Sahin N."/>
            <person name="Ay H."/>
            <person name="Saygin H."/>
        </authorList>
    </citation>
    <scope>NUCLEOTIDE SEQUENCE [LARGE SCALE GENOMIC DNA]</scope>
    <source>
        <strain evidence="7 8">KC201</strain>
    </source>
</reference>
<dbReference type="PANTHER" id="PTHR21363">
    <property type="entry name" value="PREPHENATE DEHYDROGENASE"/>
    <property type="match status" value="1"/>
</dbReference>
<dbReference type="AlphaFoldDB" id="A0A4R4NG43"/>
<dbReference type="Pfam" id="PF01494">
    <property type="entry name" value="FAD_binding_3"/>
    <property type="match status" value="1"/>
</dbReference>
<dbReference type="InterPro" id="IPR036291">
    <property type="entry name" value="NAD(P)-bd_dom_sf"/>
</dbReference>
<evidence type="ECO:0000256" key="1">
    <source>
        <dbReference type="ARBA" id="ARBA00007964"/>
    </source>
</evidence>
<dbReference type="RefSeq" id="WP_132332440.1">
    <property type="nucleotide sequence ID" value="NZ_SMJZ01000033.1"/>
</dbReference>
<evidence type="ECO:0000313" key="8">
    <source>
        <dbReference type="Proteomes" id="UP000295157"/>
    </source>
</evidence>
<keyword evidence="2" id="KW-0560">Oxidoreductase</keyword>
<comment type="similarity">
    <text evidence="1">Belongs to the prephenate/arogenate dehydrogenase family.</text>
</comment>
<dbReference type="InterPro" id="IPR002938">
    <property type="entry name" value="FAD-bd"/>
</dbReference>
<evidence type="ECO:0000256" key="2">
    <source>
        <dbReference type="ARBA" id="ARBA00023002"/>
    </source>
</evidence>